<evidence type="ECO:0000256" key="3">
    <source>
        <dbReference type="PROSITE-ProRule" id="PRU01379"/>
    </source>
</evidence>
<gene>
    <name evidence="6" type="ORF">NQ317_001700</name>
</gene>
<comment type="caution">
    <text evidence="3">Lacks conserved residue(s) required for the propagation of feature annotation.</text>
</comment>
<keyword evidence="7" id="KW-1185">Reference proteome</keyword>
<proteinExistence type="inferred from homology"/>
<dbReference type="Gene3D" id="3.40.630.10">
    <property type="entry name" value="Zn peptidases"/>
    <property type="match status" value="1"/>
</dbReference>
<dbReference type="Proteomes" id="UP001162164">
    <property type="component" value="Unassembled WGS sequence"/>
</dbReference>
<feature type="compositionally biased region" description="Basic residues" evidence="4">
    <location>
        <begin position="1"/>
        <end position="21"/>
    </location>
</feature>
<evidence type="ECO:0000313" key="6">
    <source>
        <dbReference type="EMBL" id="KAJ8972680.1"/>
    </source>
</evidence>
<dbReference type="SMART" id="SM00631">
    <property type="entry name" value="Zn_pept"/>
    <property type="match status" value="1"/>
</dbReference>
<name>A0ABQ9J4U2_9CUCU</name>
<evidence type="ECO:0000256" key="4">
    <source>
        <dbReference type="SAM" id="MobiDB-lite"/>
    </source>
</evidence>
<dbReference type="PROSITE" id="PS52035">
    <property type="entry name" value="PEPTIDASE_M14"/>
    <property type="match status" value="1"/>
</dbReference>
<reference evidence="6" key="1">
    <citation type="journal article" date="2023" name="Insect Mol. Biol.">
        <title>Genome sequencing provides insights into the evolution of gene families encoding plant cell wall-degrading enzymes in longhorned beetles.</title>
        <authorList>
            <person name="Shin N.R."/>
            <person name="Okamura Y."/>
            <person name="Kirsch R."/>
            <person name="Pauchet Y."/>
        </authorList>
    </citation>
    <scope>NUCLEOTIDE SEQUENCE</scope>
    <source>
        <strain evidence="6">MMC_N1</strain>
    </source>
</reference>
<dbReference type="InterPro" id="IPR000834">
    <property type="entry name" value="Peptidase_M14"/>
</dbReference>
<dbReference type="PANTHER" id="PTHR11705:SF140">
    <property type="entry name" value="FI02848P-RELATED"/>
    <property type="match status" value="1"/>
</dbReference>
<comment type="caution">
    <text evidence="6">The sequence shown here is derived from an EMBL/GenBank/DDBJ whole genome shotgun (WGS) entry which is preliminary data.</text>
</comment>
<accession>A0ABQ9J4U2</accession>
<comment type="similarity">
    <text evidence="2 3">Belongs to the peptidase M14 family.</text>
</comment>
<dbReference type="Pfam" id="PF00246">
    <property type="entry name" value="Peptidase_M14"/>
    <property type="match status" value="1"/>
</dbReference>
<feature type="compositionally biased region" description="Basic and acidic residues" evidence="4">
    <location>
        <begin position="22"/>
        <end position="48"/>
    </location>
</feature>
<organism evidence="6 7">
    <name type="scientific">Molorchus minor</name>
    <dbReference type="NCBI Taxonomy" id="1323400"/>
    <lineage>
        <taxon>Eukaryota</taxon>
        <taxon>Metazoa</taxon>
        <taxon>Ecdysozoa</taxon>
        <taxon>Arthropoda</taxon>
        <taxon>Hexapoda</taxon>
        <taxon>Insecta</taxon>
        <taxon>Pterygota</taxon>
        <taxon>Neoptera</taxon>
        <taxon>Endopterygota</taxon>
        <taxon>Coleoptera</taxon>
        <taxon>Polyphaga</taxon>
        <taxon>Cucujiformia</taxon>
        <taxon>Chrysomeloidea</taxon>
        <taxon>Cerambycidae</taxon>
        <taxon>Lamiinae</taxon>
        <taxon>Monochamini</taxon>
        <taxon>Molorchus</taxon>
    </lineage>
</organism>
<evidence type="ECO:0000256" key="1">
    <source>
        <dbReference type="ARBA" id="ARBA00001947"/>
    </source>
</evidence>
<sequence length="357" mass="41076">MRRRRRRRKCLYTHKKRKRKPDCKAKQPRKDNRTPQKKPDKVVVSKERHSARRFQMCHNKFLNYNEIKNFLSEMQRAYPGKLQVQVIGHSAEGRAIFLAIISCGGNPQQPKMATMIEAGANGDEWLTISTALYMIDFLAKNPNFVKIMDYFIIPCSNPDAYENSLCNTNKSNVAMCLSNNFPVLLGSCDMTAIRTDTFLDRIKDWKERYKCNAPETLAVIKAVVTYQFAVKLFISLQGDGTSITYPYGFCQNDVQDAEDLKRLAKAGQQGVKSRCFQIGSVYNVSGLTYGNIIDFLRTNRSSIKFTYVVHVNKKQKKLEPGNIICYGQEVMNCVRFMGRGVFMFYNQDKVNHCKSFF</sequence>
<comment type="cofactor">
    <cofactor evidence="1">
        <name>Zn(2+)</name>
        <dbReference type="ChEBI" id="CHEBI:29105"/>
    </cofactor>
</comment>
<feature type="domain" description="Peptidase M14" evidence="5">
    <location>
        <begin position="60"/>
        <end position="341"/>
    </location>
</feature>
<protein>
    <recommendedName>
        <fullName evidence="5">Peptidase M14 domain-containing protein</fullName>
    </recommendedName>
</protein>
<dbReference type="PANTHER" id="PTHR11705">
    <property type="entry name" value="PROTEASE FAMILY M14 CARBOXYPEPTIDASE A,B"/>
    <property type="match status" value="1"/>
</dbReference>
<evidence type="ECO:0000256" key="2">
    <source>
        <dbReference type="ARBA" id="ARBA00005988"/>
    </source>
</evidence>
<evidence type="ECO:0000259" key="5">
    <source>
        <dbReference type="PROSITE" id="PS52035"/>
    </source>
</evidence>
<dbReference type="EMBL" id="JAPWTJ010001311">
    <property type="protein sequence ID" value="KAJ8972680.1"/>
    <property type="molecule type" value="Genomic_DNA"/>
</dbReference>
<dbReference type="SUPFAM" id="SSF53187">
    <property type="entry name" value="Zn-dependent exopeptidases"/>
    <property type="match status" value="1"/>
</dbReference>
<feature type="region of interest" description="Disordered" evidence="4">
    <location>
        <begin position="1"/>
        <end position="48"/>
    </location>
</feature>
<evidence type="ECO:0000313" key="7">
    <source>
        <dbReference type="Proteomes" id="UP001162164"/>
    </source>
</evidence>